<accession>A0AB34GTA0</accession>
<gene>
    <name evidence="2" type="ORF">J1605_010057</name>
</gene>
<protein>
    <submittedName>
        <fullName evidence="2">Uncharacterized protein</fullName>
    </submittedName>
</protein>
<reference evidence="2 3" key="1">
    <citation type="submission" date="2022-11" db="EMBL/GenBank/DDBJ databases">
        <title>Whole genome sequence of Eschrichtius robustus ER-17-0199.</title>
        <authorList>
            <person name="Bruniche-Olsen A."/>
            <person name="Black A.N."/>
            <person name="Fields C.J."/>
            <person name="Walden K."/>
            <person name="Dewoody J.A."/>
        </authorList>
    </citation>
    <scope>NUCLEOTIDE SEQUENCE [LARGE SCALE GENOMIC DNA]</scope>
    <source>
        <strain evidence="2">ER-17-0199</strain>
        <tissue evidence="2">Blubber</tissue>
    </source>
</reference>
<evidence type="ECO:0000313" key="3">
    <source>
        <dbReference type="Proteomes" id="UP001159641"/>
    </source>
</evidence>
<keyword evidence="3" id="KW-1185">Reference proteome</keyword>
<proteinExistence type="predicted"/>
<organism evidence="2 3">
    <name type="scientific">Eschrichtius robustus</name>
    <name type="common">California gray whale</name>
    <name type="synonym">Eschrichtius gibbosus</name>
    <dbReference type="NCBI Taxonomy" id="9764"/>
    <lineage>
        <taxon>Eukaryota</taxon>
        <taxon>Metazoa</taxon>
        <taxon>Chordata</taxon>
        <taxon>Craniata</taxon>
        <taxon>Vertebrata</taxon>
        <taxon>Euteleostomi</taxon>
        <taxon>Mammalia</taxon>
        <taxon>Eutheria</taxon>
        <taxon>Laurasiatheria</taxon>
        <taxon>Artiodactyla</taxon>
        <taxon>Whippomorpha</taxon>
        <taxon>Cetacea</taxon>
        <taxon>Mysticeti</taxon>
        <taxon>Eschrichtiidae</taxon>
        <taxon>Eschrichtius</taxon>
    </lineage>
</organism>
<sequence length="151" mass="16041">MPGKEREGGEVPATSLHPVHALCDFLQRYPTAPPRFSELGPRGVAARRWDCGVARLSAQARRGAARRRAAPIRPHVRSLEAGCAPRGLMPAAAPGRKRGRTRGRRTCIPPSKPGHCLLPPPHDTVCASPGLGGAQGEEQEEGTGVEALPKE</sequence>
<name>A0AB34GTA0_ESCRO</name>
<comment type="caution">
    <text evidence="2">The sequence shown here is derived from an EMBL/GenBank/DDBJ whole genome shotgun (WGS) entry which is preliminary data.</text>
</comment>
<dbReference type="Proteomes" id="UP001159641">
    <property type="component" value="Unassembled WGS sequence"/>
</dbReference>
<evidence type="ECO:0000313" key="2">
    <source>
        <dbReference type="EMBL" id="KAJ8782533.1"/>
    </source>
</evidence>
<feature type="compositionally biased region" description="Basic residues" evidence="1">
    <location>
        <begin position="95"/>
        <end position="105"/>
    </location>
</feature>
<evidence type="ECO:0000256" key="1">
    <source>
        <dbReference type="SAM" id="MobiDB-lite"/>
    </source>
</evidence>
<feature type="region of interest" description="Disordered" evidence="1">
    <location>
        <begin position="85"/>
        <end position="151"/>
    </location>
</feature>
<dbReference type="EMBL" id="JAIQCJ010002108">
    <property type="protein sequence ID" value="KAJ8782533.1"/>
    <property type="molecule type" value="Genomic_DNA"/>
</dbReference>
<dbReference type="AlphaFoldDB" id="A0AB34GTA0"/>